<dbReference type="AlphaFoldDB" id="A0A0S4IMV3"/>
<accession>A0A0S4IMV3</accession>
<dbReference type="VEuPathDB" id="TriTrypDB:BSAL_55010"/>
<evidence type="ECO:0000313" key="1">
    <source>
        <dbReference type="EMBL" id="CUE73285.1"/>
    </source>
</evidence>
<reference evidence="2" key="1">
    <citation type="submission" date="2015-09" db="EMBL/GenBank/DDBJ databases">
        <authorList>
            <consortium name="Pathogen Informatics"/>
        </authorList>
    </citation>
    <scope>NUCLEOTIDE SEQUENCE [LARGE SCALE GENOMIC DNA]</scope>
    <source>
        <strain evidence="2">Lake Konstanz</strain>
    </source>
</reference>
<dbReference type="EMBL" id="CYKH01000146">
    <property type="protein sequence ID" value="CUE73285.1"/>
    <property type="molecule type" value="Genomic_DNA"/>
</dbReference>
<protein>
    <submittedName>
        <fullName evidence="1">Uncharacterized protein</fullName>
    </submittedName>
</protein>
<evidence type="ECO:0000313" key="2">
    <source>
        <dbReference type="Proteomes" id="UP000051952"/>
    </source>
</evidence>
<sequence length="76" mass="8968">MRAWEWIGDDGKCEEFLDKQLNKCKPFFALTAKLAPEIAPETRDRTAPTVMFAKPFCETRKWHYATVMFVEVLRTR</sequence>
<dbReference type="Proteomes" id="UP000051952">
    <property type="component" value="Unassembled WGS sequence"/>
</dbReference>
<proteinExistence type="predicted"/>
<gene>
    <name evidence="1" type="ORF">BSAL_55010</name>
</gene>
<keyword evidence="2" id="KW-1185">Reference proteome</keyword>
<name>A0A0S4IMV3_BODSA</name>
<organism evidence="1 2">
    <name type="scientific">Bodo saltans</name>
    <name type="common">Flagellated protozoan</name>
    <dbReference type="NCBI Taxonomy" id="75058"/>
    <lineage>
        <taxon>Eukaryota</taxon>
        <taxon>Discoba</taxon>
        <taxon>Euglenozoa</taxon>
        <taxon>Kinetoplastea</taxon>
        <taxon>Metakinetoplastina</taxon>
        <taxon>Eubodonida</taxon>
        <taxon>Bodonidae</taxon>
        <taxon>Bodo</taxon>
    </lineage>
</organism>